<accession>C5LWC7</accession>
<evidence type="ECO:0000313" key="2">
    <source>
        <dbReference type="EMBL" id="EEQ98969.1"/>
    </source>
</evidence>
<evidence type="ECO:0000256" key="1">
    <source>
        <dbReference type="SAM" id="MobiDB-lite"/>
    </source>
</evidence>
<evidence type="ECO:0000313" key="3">
    <source>
        <dbReference type="Proteomes" id="UP000007800"/>
    </source>
</evidence>
<dbReference type="AlphaFoldDB" id="C5LWC7"/>
<feature type="compositionally biased region" description="Polar residues" evidence="1">
    <location>
        <begin position="1"/>
        <end position="12"/>
    </location>
</feature>
<name>C5LWC7_PERM5</name>
<organism evidence="3">
    <name type="scientific">Perkinsus marinus (strain ATCC 50983 / TXsc)</name>
    <dbReference type="NCBI Taxonomy" id="423536"/>
    <lineage>
        <taxon>Eukaryota</taxon>
        <taxon>Sar</taxon>
        <taxon>Alveolata</taxon>
        <taxon>Perkinsozoa</taxon>
        <taxon>Perkinsea</taxon>
        <taxon>Perkinsida</taxon>
        <taxon>Perkinsidae</taxon>
        <taxon>Perkinsus</taxon>
    </lineage>
</organism>
<dbReference type="Proteomes" id="UP000007800">
    <property type="component" value="Unassembled WGS sequence"/>
</dbReference>
<dbReference type="RefSeq" id="XP_002766252.1">
    <property type="nucleotide sequence ID" value="XM_002766206.1"/>
</dbReference>
<gene>
    <name evidence="2" type="ORF">Pmar_PMAR026693</name>
</gene>
<feature type="region of interest" description="Disordered" evidence="1">
    <location>
        <begin position="37"/>
        <end position="85"/>
    </location>
</feature>
<dbReference type="EMBL" id="GG686144">
    <property type="protein sequence ID" value="EEQ98969.1"/>
    <property type="molecule type" value="Genomic_DNA"/>
</dbReference>
<reference evidence="2 3" key="1">
    <citation type="submission" date="2008-07" db="EMBL/GenBank/DDBJ databases">
        <authorList>
            <person name="El-Sayed N."/>
            <person name="Caler E."/>
            <person name="Inman J."/>
            <person name="Amedeo P."/>
            <person name="Hass B."/>
            <person name="Wortman J."/>
        </authorList>
    </citation>
    <scope>NUCLEOTIDE SEQUENCE [LARGE SCALE GENOMIC DNA]</scope>
    <source>
        <strain evidence="3">ATCC 50983 / TXsc</strain>
    </source>
</reference>
<sequence>MSSPANSSNSDGTPVDGQGPLGRGIRVDSQGLIMQPHMMASGSGPAPGGAGPVGTTLGLDTASGNPGATAAPYPGPLQKSAEVPEQSGLYPGSELILPPEVVSFIREKLMPTAQYDISSVLLYKNMGDCAELASSLRNPVNIYALSALSGLFGTEAKVSEAQPDPAVELMRQKFEKAYNVHVLSRYLPSAKIFAKIRKGEPVREDECGFSPVSAKMKRRMKCNADTDALRAVEGRPTEGQVSTLGALAEIAAAKAREKLKRSLNLPIGTPGPANSVDGKLLSILVERGPTVIDTVEETLRKEEAQGFIRKLNEGEILDRNRSFVPRGAIPKKDGGARKVVGVLVMSIPMSETSVPDDILFEILRNRPMSSKQWVGDIGAIHNLPSVQPNWDVLYLYANPTKRARVALYEKHKFIKILDKVEGDPVVYARYNA</sequence>
<dbReference type="GeneID" id="9063262"/>
<feature type="region of interest" description="Disordered" evidence="1">
    <location>
        <begin position="1"/>
        <end position="25"/>
    </location>
</feature>
<dbReference type="InParanoid" id="C5LWC7"/>
<protein>
    <submittedName>
        <fullName evidence="2">Uncharacterized protein</fullName>
    </submittedName>
</protein>
<keyword evidence="3" id="KW-1185">Reference proteome</keyword>
<proteinExistence type="predicted"/>